<accession>A0ABS9ZA43</accession>
<evidence type="ECO:0000313" key="3">
    <source>
        <dbReference type="Proteomes" id="UP001139104"/>
    </source>
</evidence>
<dbReference type="Proteomes" id="UP001139104">
    <property type="component" value="Unassembled WGS sequence"/>
</dbReference>
<protein>
    <recommendedName>
        <fullName evidence="4">Type II secretion system protein GspC N-terminal domain-containing protein</fullName>
    </recommendedName>
</protein>
<reference evidence="2" key="1">
    <citation type="journal article" date="2022" name="ISME J.">
        <title>Identification of active gaseous-alkane degraders at natural gas seeps.</title>
        <authorList>
            <person name="Farhan Ul Haque M."/>
            <person name="Hernandez M."/>
            <person name="Crombie A.T."/>
            <person name="Murrell J.C."/>
        </authorList>
    </citation>
    <scope>NUCLEOTIDE SEQUENCE</scope>
    <source>
        <strain evidence="2">PC2</strain>
    </source>
</reference>
<comment type="caution">
    <text evidence="2">The sequence shown here is derived from an EMBL/GenBank/DDBJ whole genome shotgun (WGS) entry which is preliminary data.</text>
</comment>
<name>A0ABS9ZA43_9HYPH</name>
<proteinExistence type="predicted"/>
<feature type="compositionally biased region" description="Basic and acidic residues" evidence="1">
    <location>
        <begin position="173"/>
        <end position="182"/>
    </location>
</feature>
<sequence>MNRLKTITLAVLAVIDVAAAGFAWRSVAGDAAVVDLPRRASAAIMPAAPSDEPVAAPGDDPETLARPLFTKSRRPWRGAQDAASDGDGSPPPAGLKLHAIIAFDRSTRAFVTSDADAQGRWLRVGETFESWTVAGISRQDISLRLNASLLHFGLDYDDAARAAPEPPPAPPPRGKEGDERPPPAKIVSPKAFDGMRAAKRGEH</sequence>
<feature type="region of interest" description="Disordered" evidence="1">
    <location>
        <begin position="159"/>
        <end position="203"/>
    </location>
</feature>
<keyword evidence="3" id="KW-1185">Reference proteome</keyword>
<dbReference type="RefSeq" id="WP_243068410.1">
    <property type="nucleotide sequence ID" value="NZ_JAIVFK010000001.1"/>
</dbReference>
<organism evidence="2 3">
    <name type="scientific">Candidatus Rhodoblastus alkanivorans</name>
    <dbReference type="NCBI Taxonomy" id="2954117"/>
    <lineage>
        <taxon>Bacteria</taxon>
        <taxon>Pseudomonadati</taxon>
        <taxon>Pseudomonadota</taxon>
        <taxon>Alphaproteobacteria</taxon>
        <taxon>Hyphomicrobiales</taxon>
        <taxon>Rhodoblastaceae</taxon>
        <taxon>Rhodoblastus</taxon>
    </lineage>
</organism>
<evidence type="ECO:0000313" key="2">
    <source>
        <dbReference type="EMBL" id="MCI4684518.1"/>
    </source>
</evidence>
<evidence type="ECO:0000256" key="1">
    <source>
        <dbReference type="SAM" id="MobiDB-lite"/>
    </source>
</evidence>
<gene>
    <name evidence="2" type="ORF">K2U94_17390</name>
</gene>
<dbReference type="EMBL" id="JAIVFP010000001">
    <property type="protein sequence ID" value="MCI4684518.1"/>
    <property type="molecule type" value="Genomic_DNA"/>
</dbReference>
<evidence type="ECO:0008006" key="4">
    <source>
        <dbReference type="Google" id="ProtNLM"/>
    </source>
</evidence>
<feature type="region of interest" description="Disordered" evidence="1">
    <location>
        <begin position="49"/>
        <end position="91"/>
    </location>
</feature>